<dbReference type="AlphaFoldDB" id="A0A653DZQ3"/>
<dbReference type="RefSeq" id="WP_239655503.1">
    <property type="nucleotide sequence ID" value="NZ_LR215729.2"/>
</dbReference>
<proteinExistence type="predicted"/>
<dbReference type="EMBL" id="LR215729">
    <property type="protein sequence ID" value="VEV95967.1"/>
    <property type="molecule type" value="Genomic_DNA"/>
</dbReference>
<gene>
    <name evidence="3" type="ORF">PMYSY11_0920</name>
</gene>
<keyword evidence="1" id="KW-0472">Membrane</keyword>
<keyword evidence="1" id="KW-0812">Transmembrane</keyword>
<feature type="transmembrane region" description="Helical" evidence="1">
    <location>
        <begin position="15"/>
        <end position="33"/>
    </location>
</feature>
<dbReference type="InterPro" id="IPR025746">
    <property type="entry name" value="PilX_N_dom"/>
</dbReference>
<feature type="domain" description="Type 4 fimbrial biogenesis protein PilX N-terminal" evidence="2">
    <location>
        <begin position="15"/>
        <end position="64"/>
    </location>
</feature>
<organism evidence="3">
    <name type="scientific">Pseudomonas marincola</name>
    <dbReference type="NCBI Taxonomy" id="437900"/>
    <lineage>
        <taxon>Bacteria</taxon>
        <taxon>Pseudomonadati</taxon>
        <taxon>Pseudomonadota</taxon>
        <taxon>Gammaproteobacteria</taxon>
        <taxon>Pseudomonadales</taxon>
        <taxon>Pseudomonadaceae</taxon>
        <taxon>Pseudomonas</taxon>
    </lineage>
</organism>
<dbReference type="Pfam" id="PF14341">
    <property type="entry name" value="PilX_N"/>
    <property type="match status" value="1"/>
</dbReference>
<evidence type="ECO:0000256" key="1">
    <source>
        <dbReference type="SAM" id="Phobius"/>
    </source>
</evidence>
<keyword evidence="1" id="KW-1133">Transmembrane helix</keyword>
<name>A0A653DZQ3_9PSED</name>
<protein>
    <recommendedName>
        <fullName evidence="2">Type 4 fimbrial biogenesis protein PilX N-terminal domain-containing protein</fullName>
    </recommendedName>
</protein>
<accession>A0A653DZQ3</accession>
<evidence type="ECO:0000259" key="2">
    <source>
        <dbReference type="Pfam" id="PF14341"/>
    </source>
</evidence>
<evidence type="ECO:0000313" key="3">
    <source>
        <dbReference type="EMBL" id="VEV95967.1"/>
    </source>
</evidence>
<reference evidence="3" key="1">
    <citation type="submission" date="2019-02" db="EMBL/GenBank/DDBJ databases">
        <authorList>
            <consortium name="Genoscope - CEA"/>
            <person name="William W."/>
        </authorList>
    </citation>
    <scope>NUCLEOTIDE SEQUENCE [LARGE SCALE GENOMIC DNA]</scope>
    <source>
        <strain evidence="3">YSy11</strain>
    </source>
</reference>
<sequence>MRSHRTYDLPKKQNGAVLFVALIMLLVITLLAVSSMREVALESQITGNLMEQKRLSSTAESALREAEWRLENNGVPPDVCTGSNPTTLCITEIANTYDTDFSVSTAYKGADGSTTLERSARWYVRDATNVGSVQANCTQTEDILSGKNCTNYYEVNGQAFNDNNTAGKECGPDALCIRSVIAAIFN</sequence>